<dbReference type="SUPFAM" id="SSF50249">
    <property type="entry name" value="Nucleic acid-binding proteins"/>
    <property type="match status" value="1"/>
</dbReference>
<name>A0ABX2ERW1_9BURK</name>
<dbReference type="CDD" id="cd04496">
    <property type="entry name" value="SSB_OBF"/>
    <property type="match status" value="1"/>
</dbReference>
<dbReference type="InterPro" id="IPR011344">
    <property type="entry name" value="ssDNA-bd"/>
</dbReference>
<dbReference type="RefSeq" id="WP_173132522.1">
    <property type="nucleotide sequence ID" value="NZ_JABRWJ010000011.1"/>
</dbReference>
<keyword evidence="1 2" id="KW-0238">DNA-binding</keyword>
<dbReference type="EMBL" id="JABRWJ010000011">
    <property type="protein sequence ID" value="NRF71420.1"/>
    <property type="molecule type" value="Genomic_DNA"/>
</dbReference>
<feature type="region of interest" description="Disordered" evidence="4">
    <location>
        <begin position="111"/>
        <end position="136"/>
    </location>
</feature>
<dbReference type="Gene3D" id="2.40.50.140">
    <property type="entry name" value="Nucleic acid-binding proteins"/>
    <property type="match status" value="1"/>
</dbReference>
<gene>
    <name evidence="5" type="primary">ssb</name>
    <name evidence="5" type="ORF">HLB44_30985</name>
</gene>
<evidence type="ECO:0000256" key="3">
    <source>
        <dbReference type="PIRNR" id="PIRNR002070"/>
    </source>
</evidence>
<dbReference type="InterPro" id="IPR000424">
    <property type="entry name" value="Primosome_PriB/ssb"/>
</dbReference>
<dbReference type="Proteomes" id="UP000737171">
    <property type="component" value="Unassembled WGS sequence"/>
</dbReference>
<dbReference type="Pfam" id="PF00436">
    <property type="entry name" value="SSB"/>
    <property type="match status" value="1"/>
</dbReference>
<comment type="caution">
    <text evidence="5">The sequence shown here is derived from an EMBL/GenBank/DDBJ whole genome shotgun (WGS) entry which is preliminary data.</text>
</comment>
<evidence type="ECO:0000256" key="4">
    <source>
        <dbReference type="SAM" id="MobiDB-lite"/>
    </source>
</evidence>
<comment type="caution">
    <text evidence="2">Lacks conserved residue(s) required for the propagation of feature annotation.</text>
</comment>
<accession>A0ABX2ERW1</accession>
<dbReference type="PIRSF" id="PIRSF002070">
    <property type="entry name" value="SSB"/>
    <property type="match status" value="1"/>
</dbReference>
<evidence type="ECO:0000256" key="2">
    <source>
        <dbReference type="HAMAP-Rule" id="MF_00984"/>
    </source>
</evidence>
<proteinExistence type="inferred from homology"/>
<dbReference type="InterPro" id="IPR012340">
    <property type="entry name" value="NA-bd_OB-fold"/>
</dbReference>
<dbReference type="HAMAP" id="MF_00984">
    <property type="entry name" value="SSB"/>
    <property type="match status" value="1"/>
</dbReference>
<reference evidence="5 6" key="1">
    <citation type="submission" date="2020-05" db="EMBL/GenBank/DDBJ databases">
        <title>Aquincola sp. isolate from soil.</title>
        <authorList>
            <person name="Han J."/>
            <person name="Kim D.-U."/>
        </authorList>
    </citation>
    <scope>NUCLEOTIDE SEQUENCE [LARGE SCALE GENOMIC DNA]</scope>
    <source>
        <strain evidence="5 6">S2</strain>
    </source>
</reference>
<dbReference type="PROSITE" id="PS50935">
    <property type="entry name" value="SSB"/>
    <property type="match status" value="1"/>
</dbReference>
<dbReference type="GO" id="GO:0003677">
    <property type="term" value="F:DNA binding"/>
    <property type="evidence" value="ECO:0007669"/>
    <property type="project" value="UniProtKB-KW"/>
</dbReference>
<organism evidence="5 6">
    <name type="scientific">Pseudaquabacterium terrae</name>
    <dbReference type="NCBI Taxonomy" id="2732868"/>
    <lineage>
        <taxon>Bacteria</taxon>
        <taxon>Pseudomonadati</taxon>
        <taxon>Pseudomonadota</taxon>
        <taxon>Betaproteobacteria</taxon>
        <taxon>Burkholderiales</taxon>
        <taxon>Sphaerotilaceae</taxon>
        <taxon>Pseudaquabacterium</taxon>
    </lineage>
</organism>
<dbReference type="PANTHER" id="PTHR10302:SF27">
    <property type="entry name" value="SINGLE-STRANDED DNA-BINDING PROTEIN"/>
    <property type="match status" value="1"/>
</dbReference>
<protein>
    <recommendedName>
        <fullName evidence="2 3">Single-stranded DNA-binding protein</fullName>
        <shortName evidence="2">SSB</shortName>
    </recommendedName>
</protein>
<dbReference type="PANTHER" id="PTHR10302">
    <property type="entry name" value="SINGLE-STRANDED DNA-BINDING PROTEIN"/>
    <property type="match status" value="1"/>
</dbReference>
<evidence type="ECO:0000313" key="6">
    <source>
        <dbReference type="Proteomes" id="UP000737171"/>
    </source>
</evidence>
<keyword evidence="6" id="KW-1185">Reference proteome</keyword>
<evidence type="ECO:0000313" key="5">
    <source>
        <dbReference type="EMBL" id="NRF71420.1"/>
    </source>
</evidence>
<evidence type="ECO:0000256" key="1">
    <source>
        <dbReference type="ARBA" id="ARBA00023125"/>
    </source>
</evidence>
<sequence length="136" mass="15126">MASKNRVNLLGNLGRDPEIRYLPNGTPTAQVSLATAEAWKDKDSGDRKERTEWHRVVFFGRLAEIVGEYLIKGSQVDIEGKLRTRKFTDKDGIERYTTEIVATNLLMLGGKRKEGAPEGEGSGNDDGGYVDDDHPF</sequence>
<comment type="subunit">
    <text evidence="2">Homotetramer.</text>
</comment>
<dbReference type="NCBIfam" id="TIGR00621">
    <property type="entry name" value="ssb"/>
    <property type="match status" value="1"/>
</dbReference>